<keyword evidence="1" id="KW-0328">Glycosyltransferase</keyword>
<reference evidence="3" key="1">
    <citation type="journal article" date="2014" name="Genome Announc.">
        <title>Draft Genome Sequences of Two Lactobacillus Strains, L. farraginis JCM 14108T and L. composti JCM 14202T, Isolated from Compost of Distilled Shochu Residue.</title>
        <authorList>
            <person name="Yuki M."/>
            <person name="Oshima K."/>
            <person name="Suda W."/>
            <person name="Kitahara M."/>
            <person name="Kitamura K."/>
            <person name="Iida T."/>
            <person name="Hattori M."/>
            <person name="Ohkuma M."/>
        </authorList>
    </citation>
    <scope>NUCLEOTIDE SEQUENCE [LARGE SCALE GENOMIC DNA]</scope>
    <source>
        <strain evidence="3">JCM 14108</strain>
    </source>
</reference>
<proteinExistence type="predicted"/>
<evidence type="ECO:0000313" key="4">
    <source>
        <dbReference type="Proteomes" id="UP000019488"/>
    </source>
</evidence>
<dbReference type="eggNOG" id="COG1922">
    <property type="taxonomic scope" value="Bacteria"/>
</dbReference>
<sequence>MGIGGSFDVLTGTVKRAPQSWQKMHLEWLYRVVKEPSRIYRLSVLPKYLLEVLKEKWSKK</sequence>
<comment type="caution">
    <text evidence="3">The sequence shown here is derived from an EMBL/GenBank/DDBJ whole genome shotgun (WGS) entry which is preliminary data.</text>
</comment>
<evidence type="ECO:0000313" key="3">
    <source>
        <dbReference type="EMBL" id="GAF37274.1"/>
    </source>
</evidence>
<protein>
    <submittedName>
        <fullName evidence="3">N-acetylmannosaminyltransferase</fullName>
    </submittedName>
</protein>
<name>X0PBA4_9LACO</name>
<evidence type="ECO:0000256" key="2">
    <source>
        <dbReference type="ARBA" id="ARBA00022679"/>
    </source>
</evidence>
<dbReference type="GO" id="GO:0016758">
    <property type="term" value="F:hexosyltransferase activity"/>
    <property type="evidence" value="ECO:0007669"/>
    <property type="project" value="TreeGrafter"/>
</dbReference>
<dbReference type="Proteomes" id="UP000019488">
    <property type="component" value="Unassembled WGS sequence"/>
</dbReference>
<keyword evidence="2 3" id="KW-0808">Transferase</keyword>
<dbReference type="Pfam" id="PF03808">
    <property type="entry name" value="Glyco_tran_WecG"/>
    <property type="match status" value="1"/>
</dbReference>
<dbReference type="EMBL" id="BAKI01000028">
    <property type="protein sequence ID" value="GAF37274.1"/>
    <property type="molecule type" value="Genomic_DNA"/>
</dbReference>
<dbReference type="AlphaFoldDB" id="X0PBA4"/>
<gene>
    <name evidence="3" type="ORF">JCM14108_2293</name>
</gene>
<dbReference type="PANTHER" id="PTHR34136:SF1">
    <property type="entry name" value="UDP-N-ACETYL-D-MANNOSAMINURONIC ACID TRANSFERASE"/>
    <property type="match status" value="1"/>
</dbReference>
<dbReference type="PANTHER" id="PTHR34136">
    <property type="match status" value="1"/>
</dbReference>
<organism evidence="3 4">
    <name type="scientific">Lentilactobacillus farraginis DSM 18382 = JCM 14108</name>
    <dbReference type="NCBI Taxonomy" id="1423743"/>
    <lineage>
        <taxon>Bacteria</taxon>
        <taxon>Bacillati</taxon>
        <taxon>Bacillota</taxon>
        <taxon>Bacilli</taxon>
        <taxon>Lactobacillales</taxon>
        <taxon>Lactobacillaceae</taxon>
        <taxon>Lentilactobacillus</taxon>
    </lineage>
</organism>
<accession>X0PBA4</accession>
<dbReference type="InterPro" id="IPR004629">
    <property type="entry name" value="WecG_TagA_CpsF"/>
</dbReference>
<evidence type="ECO:0000256" key="1">
    <source>
        <dbReference type="ARBA" id="ARBA00022676"/>
    </source>
</evidence>